<gene>
    <name evidence="1" type="ORF">XBFM1_1260021</name>
</gene>
<comment type="caution">
    <text evidence="1">The sequence shown here is derived from an EMBL/GenBank/DDBJ whole genome shotgun (WGS) entry which is preliminary data.</text>
</comment>
<dbReference type="Proteomes" id="UP000028487">
    <property type="component" value="Unassembled WGS sequence"/>
</dbReference>
<sequence>MEKKTTAVSPAMHTRVKQELAGIEKRYGVRILYACESGSRGWGFASPDSDYDVRFIYVHPVDEILLVWSEFRWSTECNTTLSGIKQTILCSLTDHSLRICRYGGRYPLGPEIDRNIVRSKR</sequence>
<dbReference type="EMBL" id="CBSV010000031">
    <property type="protein sequence ID" value="CDG99872.1"/>
    <property type="molecule type" value="Genomic_DNA"/>
</dbReference>
<dbReference type="Pfam" id="PF10127">
    <property type="entry name" value="RlaP"/>
    <property type="match status" value="1"/>
</dbReference>
<proteinExistence type="predicted"/>
<reference evidence="1" key="1">
    <citation type="submission" date="2013-07" db="EMBL/GenBank/DDBJ databases">
        <title>Sub-species coevolution in mutualistic symbiosis.</title>
        <authorList>
            <person name="Murfin K."/>
            <person name="Klassen J."/>
            <person name="Lee M."/>
            <person name="Forst S."/>
            <person name="Stock P."/>
            <person name="Goodrich-Blair H."/>
        </authorList>
    </citation>
    <scope>NUCLEOTIDE SEQUENCE [LARGE SCALE GENOMIC DNA]</scope>
    <source>
        <strain evidence="1">Feltiae Moldova</strain>
    </source>
</reference>
<dbReference type="InterPro" id="IPR018775">
    <property type="entry name" value="RlaP"/>
</dbReference>
<evidence type="ECO:0000313" key="1">
    <source>
        <dbReference type="EMBL" id="CDG99872.1"/>
    </source>
</evidence>
<evidence type="ECO:0008006" key="2">
    <source>
        <dbReference type="Google" id="ProtNLM"/>
    </source>
</evidence>
<organism evidence="1">
    <name type="scientific">Xenorhabdus bovienii str. feltiae Moldova</name>
    <dbReference type="NCBI Taxonomy" id="1398200"/>
    <lineage>
        <taxon>Bacteria</taxon>
        <taxon>Pseudomonadati</taxon>
        <taxon>Pseudomonadota</taxon>
        <taxon>Gammaproteobacteria</taxon>
        <taxon>Enterobacterales</taxon>
        <taxon>Morganellaceae</taxon>
        <taxon>Xenorhabdus</taxon>
    </lineage>
</organism>
<name>A0A077NCH5_XENBV</name>
<dbReference type="AlphaFoldDB" id="A0A077NCH5"/>
<dbReference type="PANTHER" id="PTHR34817:SF2">
    <property type="entry name" value="NUCLEOTIDYLTRANSFERASE"/>
    <property type="match status" value="1"/>
</dbReference>
<dbReference type="PANTHER" id="PTHR34817">
    <property type="entry name" value="NUCLEOTIDYLTRANSFERASE"/>
    <property type="match status" value="1"/>
</dbReference>
<protein>
    <recommendedName>
        <fullName evidence="2">Nucleotidyltransferase</fullName>
    </recommendedName>
</protein>
<accession>A0A077NCH5</accession>
<dbReference type="HOGENOM" id="CLU_2037158_0_0_6"/>